<reference evidence="1 2" key="1">
    <citation type="submission" date="2018-01" db="EMBL/GenBank/DDBJ databases">
        <title>Complete and assembled Genome of Pantoea gaviniae DSM22758T.</title>
        <authorList>
            <person name="Stevens M.J.A."/>
            <person name="Zurfluh K."/>
            <person name="Stephan R."/>
        </authorList>
    </citation>
    <scope>NUCLEOTIDE SEQUENCE [LARGE SCALE GENOMIC DNA]</scope>
    <source>
        <strain evidence="1 2">DSM 22758</strain>
    </source>
</reference>
<sequence>MPALPCYPAGISGSTASRCPVADSASPSLAFIKARVESYSSLLKTVLMALFLRFIGKADKAEDQLFSDAIENPFHCYSARNVIVI</sequence>
<evidence type="ECO:0000313" key="2">
    <source>
        <dbReference type="Proteomes" id="UP000238365"/>
    </source>
</evidence>
<dbReference type="EMBL" id="CP026377">
    <property type="protein sequence ID" value="AUX92347.1"/>
    <property type="molecule type" value="Genomic_DNA"/>
</dbReference>
<accession>A0A2L0ICW3</accession>
<name>A0A2L0ICW3_9GAMM</name>
<organism evidence="1 2">
    <name type="scientific">Mixta gaviniae</name>
    <dbReference type="NCBI Taxonomy" id="665914"/>
    <lineage>
        <taxon>Bacteria</taxon>
        <taxon>Pseudomonadati</taxon>
        <taxon>Pseudomonadota</taxon>
        <taxon>Gammaproteobacteria</taxon>
        <taxon>Enterobacterales</taxon>
        <taxon>Erwiniaceae</taxon>
        <taxon>Mixta</taxon>
    </lineage>
</organism>
<dbReference type="Proteomes" id="UP000238365">
    <property type="component" value="Chromosome"/>
</dbReference>
<protein>
    <submittedName>
        <fullName evidence="1">Uncharacterized protein</fullName>
    </submittedName>
</protein>
<dbReference type="AlphaFoldDB" id="A0A2L0ICW3"/>
<proteinExistence type="predicted"/>
<dbReference type="KEGG" id="pgz:C2E15_04135"/>
<gene>
    <name evidence="1" type="ORF">C2E15_04135</name>
</gene>
<keyword evidence="2" id="KW-1185">Reference proteome</keyword>
<evidence type="ECO:0000313" key="1">
    <source>
        <dbReference type="EMBL" id="AUX92347.1"/>
    </source>
</evidence>